<gene>
    <name evidence="1" type="ORF">FMM05_13210</name>
</gene>
<dbReference type="RefSeq" id="WP_143373871.1">
    <property type="nucleotide sequence ID" value="NZ_VJVZ01000008.1"/>
</dbReference>
<dbReference type="AlphaFoldDB" id="A0A552UZG3"/>
<evidence type="ECO:0000313" key="1">
    <source>
        <dbReference type="EMBL" id="TRW23614.1"/>
    </source>
</evidence>
<protein>
    <submittedName>
        <fullName evidence="1">Uncharacterized protein</fullName>
    </submittedName>
</protein>
<evidence type="ECO:0000313" key="2">
    <source>
        <dbReference type="Proteomes" id="UP000320643"/>
    </source>
</evidence>
<name>A0A552UZG3_9FLAO</name>
<sequence>METEESRKLIKDELFVYSTELQKVKFYSLFYKKYKKKLKQIDIALKDKIEELFSGTTLRAKQLYTKLFLLYKYTKNERKTAFIKTKLEKFLNQTATHEEK</sequence>
<dbReference type="Proteomes" id="UP000320643">
    <property type="component" value="Unassembled WGS sequence"/>
</dbReference>
<keyword evidence="2" id="KW-1185">Reference proteome</keyword>
<organism evidence="1 2">
    <name type="scientific">Flavobacterium zepuense</name>
    <dbReference type="NCBI Taxonomy" id="2593302"/>
    <lineage>
        <taxon>Bacteria</taxon>
        <taxon>Pseudomonadati</taxon>
        <taxon>Bacteroidota</taxon>
        <taxon>Flavobacteriia</taxon>
        <taxon>Flavobacteriales</taxon>
        <taxon>Flavobacteriaceae</taxon>
        <taxon>Flavobacterium</taxon>
    </lineage>
</organism>
<dbReference type="EMBL" id="VJVZ01000008">
    <property type="protein sequence ID" value="TRW23614.1"/>
    <property type="molecule type" value="Genomic_DNA"/>
</dbReference>
<accession>A0A552UZG3</accession>
<proteinExistence type="predicted"/>
<comment type="caution">
    <text evidence="1">The sequence shown here is derived from an EMBL/GenBank/DDBJ whole genome shotgun (WGS) entry which is preliminary data.</text>
</comment>
<reference evidence="1 2" key="1">
    <citation type="submission" date="2019-07" db="EMBL/GenBank/DDBJ databases">
        <title>Flavobacterium sp. nov., isolated from glacier ice.</title>
        <authorList>
            <person name="Liu Q."/>
            <person name="Xin Y.-H."/>
        </authorList>
    </citation>
    <scope>NUCLEOTIDE SEQUENCE [LARGE SCALE GENOMIC DNA]</scope>
    <source>
        <strain evidence="1 2">ZT4R6</strain>
    </source>
</reference>